<dbReference type="GO" id="GO:0005829">
    <property type="term" value="C:cytosol"/>
    <property type="evidence" value="ECO:0007669"/>
    <property type="project" value="TreeGrafter"/>
</dbReference>
<dbReference type="Proteomes" id="UP000244932">
    <property type="component" value="Unassembled WGS sequence"/>
</dbReference>
<dbReference type="PANTHER" id="PTHR30543">
    <property type="entry name" value="CHROMATE REDUCTASE"/>
    <property type="match status" value="1"/>
</dbReference>
<dbReference type="EC" id="1.-.-.-" evidence="2"/>
<organism evidence="2 3">
    <name type="scientific">Pontivivens insulae</name>
    <dbReference type="NCBI Taxonomy" id="1639689"/>
    <lineage>
        <taxon>Bacteria</taxon>
        <taxon>Pseudomonadati</taxon>
        <taxon>Pseudomonadota</taxon>
        <taxon>Alphaproteobacteria</taxon>
        <taxon>Rhodobacterales</taxon>
        <taxon>Paracoccaceae</taxon>
        <taxon>Pontivivens</taxon>
    </lineage>
</organism>
<dbReference type="InterPro" id="IPR050712">
    <property type="entry name" value="NAD(P)H-dep_reductase"/>
</dbReference>
<name>A0A2R8AFE3_9RHOB</name>
<protein>
    <submittedName>
        <fullName evidence="2">NAD(P)H-dependent FMN reductase</fullName>
        <ecNumber evidence="2">1.-.-.-</ecNumber>
    </submittedName>
</protein>
<sequence>MTHLVGISGSLREGASNTLLVQEAARLFAPQQFTLADLDLPLLNTDLNKEGGPDAVQRLTELVRGADAVIISTPEYNKMIPGLLKNALDWLSIVDGGNPLKGMPVAIMSSAAGRSGGERAQYTLRHALTPHAAHVVLAPEVTIAGANDAFAEDGTLKDPKSQEFLGKLMDNLKAEITLRG</sequence>
<evidence type="ECO:0000313" key="2">
    <source>
        <dbReference type="EMBL" id="SPF30790.1"/>
    </source>
</evidence>
<accession>A0A2R8AFE3</accession>
<dbReference type="EMBL" id="OMKW01000004">
    <property type="protein sequence ID" value="SPF30790.1"/>
    <property type="molecule type" value="Genomic_DNA"/>
</dbReference>
<dbReference type="RefSeq" id="WP_108783492.1">
    <property type="nucleotide sequence ID" value="NZ_OMKW01000004.1"/>
</dbReference>
<dbReference type="PANTHER" id="PTHR30543:SF21">
    <property type="entry name" value="NAD(P)H-DEPENDENT FMN REDUCTASE LOT6"/>
    <property type="match status" value="1"/>
</dbReference>
<dbReference type="GO" id="GO:0010181">
    <property type="term" value="F:FMN binding"/>
    <property type="evidence" value="ECO:0007669"/>
    <property type="project" value="TreeGrafter"/>
</dbReference>
<dbReference type="Gene3D" id="3.40.50.360">
    <property type="match status" value="1"/>
</dbReference>
<dbReference type="GO" id="GO:0016491">
    <property type="term" value="F:oxidoreductase activity"/>
    <property type="evidence" value="ECO:0007669"/>
    <property type="project" value="UniProtKB-KW"/>
</dbReference>
<dbReference type="AlphaFoldDB" id="A0A2R8AFE3"/>
<dbReference type="InterPro" id="IPR005025">
    <property type="entry name" value="FMN_Rdtase-like_dom"/>
</dbReference>
<proteinExistence type="predicted"/>
<evidence type="ECO:0000313" key="3">
    <source>
        <dbReference type="Proteomes" id="UP000244932"/>
    </source>
</evidence>
<gene>
    <name evidence="2" type="ORF">POI8812_03133</name>
</gene>
<dbReference type="InterPro" id="IPR029039">
    <property type="entry name" value="Flavoprotein-like_sf"/>
</dbReference>
<dbReference type="OrthoDB" id="9812295at2"/>
<keyword evidence="2" id="KW-0560">Oxidoreductase</keyword>
<reference evidence="2 3" key="1">
    <citation type="submission" date="2018-03" db="EMBL/GenBank/DDBJ databases">
        <authorList>
            <person name="Keele B.F."/>
        </authorList>
    </citation>
    <scope>NUCLEOTIDE SEQUENCE [LARGE SCALE GENOMIC DNA]</scope>
    <source>
        <strain evidence="2 3">CeCT 8812</strain>
    </source>
</reference>
<dbReference type="SUPFAM" id="SSF52218">
    <property type="entry name" value="Flavoproteins"/>
    <property type="match status" value="1"/>
</dbReference>
<evidence type="ECO:0000259" key="1">
    <source>
        <dbReference type="Pfam" id="PF03358"/>
    </source>
</evidence>
<dbReference type="Pfam" id="PF03358">
    <property type="entry name" value="FMN_red"/>
    <property type="match status" value="1"/>
</dbReference>
<feature type="domain" description="NADPH-dependent FMN reductase-like" evidence="1">
    <location>
        <begin position="4"/>
        <end position="147"/>
    </location>
</feature>
<keyword evidence="3" id="KW-1185">Reference proteome</keyword>